<accession>A0A014NDB2</accession>
<dbReference type="AlphaFoldDB" id="A0A014NDB2"/>
<dbReference type="Gene3D" id="3.50.50.60">
    <property type="entry name" value="FAD/NAD(P)-binding domain"/>
    <property type="match status" value="1"/>
</dbReference>
<dbReference type="PRINTS" id="PR00419">
    <property type="entry name" value="ADXRDTASE"/>
</dbReference>
<name>A0A014NDB2_9HYPO</name>
<evidence type="ECO:0000313" key="3">
    <source>
        <dbReference type="Proteomes" id="UP000030151"/>
    </source>
</evidence>
<dbReference type="InterPro" id="IPR036188">
    <property type="entry name" value="FAD/NAD-bd_sf"/>
</dbReference>
<dbReference type="SUPFAM" id="SSF51905">
    <property type="entry name" value="FAD/NAD(P)-binding domain"/>
    <property type="match status" value="1"/>
</dbReference>
<dbReference type="PANTHER" id="PTHR42923:SF17">
    <property type="entry name" value="AMINE OXIDASE DOMAIN-CONTAINING PROTEIN"/>
    <property type="match status" value="1"/>
</dbReference>
<evidence type="ECO:0000313" key="2">
    <source>
        <dbReference type="EMBL" id="EXU99803.1"/>
    </source>
</evidence>
<dbReference type="InterPro" id="IPR050464">
    <property type="entry name" value="Zeta_carotene_desat/Oxidored"/>
</dbReference>
<evidence type="ECO:0000259" key="1">
    <source>
        <dbReference type="Pfam" id="PF01593"/>
    </source>
</evidence>
<proteinExistence type="predicted"/>
<sequence>MTGSPRRIAIVGGGIAGIACSWELRKHSARNVRVDIYESESKLGGHANSVPFKGNGTSVDVDTGFIVMDEATYPRFNTFLGDLGIKTIPTDMSFGVTTTDKTFEWSSRSMGSFVATLTLLLSPWVWRLIFDIVRFSLFAEDILYERGTTPRRGEEESCLMSTSLESIGSYLTRRGYSSQFTTYFLIPMVAAPWCIDPDEFSRSFPARPLIHFMKTHGLLDTATKTLQWRSFRNGSRTYIDAFQDSLPQGHNLHLNTSVHEVTRIGNEVLVSFSDGSAKTFDHVVLAVHANQAVTLLGENVTALERSILGSFKTSRNLCYLHSDTSLLPERSSARAAWNCMLVPHQSTTAQDHLTRNEHKCGRKLSLTFDMNKLQDIPSPGEPGSPGRVLVSMNPIHVPCSVQSSHVYYHPIINSECILMARHLHRINGINNISFAGAWMGYGFHEDGFVAGVHAARTFMDGWDKIPPLDLIGDTKDMRPPRTGFLRAVLRLGVLVMQQLLHAQPWL</sequence>
<dbReference type="HOGENOM" id="CLU_028123_2_1_1"/>
<dbReference type="PANTHER" id="PTHR42923">
    <property type="entry name" value="PROTOPORPHYRINOGEN OXIDASE"/>
    <property type="match status" value="1"/>
</dbReference>
<feature type="domain" description="Amine oxidase" evidence="1">
    <location>
        <begin position="15"/>
        <end position="293"/>
    </location>
</feature>
<dbReference type="PROSITE" id="PS51257">
    <property type="entry name" value="PROKAR_LIPOPROTEIN"/>
    <property type="match status" value="1"/>
</dbReference>
<dbReference type="InterPro" id="IPR002937">
    <property type="entry name" value="Amino_oxidase"/>
</dbReference>
<gene>
    <name evidence="2" type="ORF">X797_006932</name>
</gene>
<reference evidence="2 3" key="1">
    <citation type="submission" date="2014-02" db="EMBL/GenBank/DDBJ databases">
        <title>The genome sequence of the entomopathogenic fungus Metarhizium robertsii ARSEF 2575.</title>
        <authorList>
            <person name="Giuliano Garisto Donzelli B."/>
            <person name="Roe B.A."/>
            <person name="Macmil S.L."/>
            <person name="Krasnoff S.B."/>
            <person name="Gibson D.M."/>
        </authorList>
    </citation>
    <scope>NUCLEOTIDE SEQUENCE [LARGE SCALE GENOMIC DNA]</scope>
    <source>
        <strain evidence="2 3">ARSEF 2575</strain>
    </source>
</reference>
<dbReference type="Proteomes" id="UP000030151">
    <property type="component" value="Unassembled WGS sequence"/>
</dbReference>
<dbReference type="Pfam" id="PF01593">
    <property type="entry name" value="Amino_oxidase"/>
    <property type="match status" value="1"/>
</dbReference>
<dbReference type="OrthoDB" id="5977668at2759"/>
<dbReference type="GO" id="GO:0016491">
    <property type="term" value="F:oxidoreductase activity"/>
    <property type="evidence" value="ECO:0007669"/>
    <property type="project" value="InterPro"/>
</dbReference>
<dbReference type="EMBL" id="JELW01000016">
    <property type="protein sequence ID" value="EXU99803.1"/>
    <property type="molecule type" value="Genomic_DNA"/>
</dbReference>
<organism evidence="2 3">
    <name type="scientific">Metarhizium robertsii</name>
    <dbReference type="NCBI Taxonomy" id="568076"/>
    <lineage>
        <taxon>Eukaryota</taxon>
        <taxon>Fungi</taxon>
        <taxon>Dikarya</taxon>
        <taxon>Ascomycota</taxon>
        <taxon>Pezizomycotina</taxon>
        <taxon>Sordariomycetes</taxon>
        <taxon>Hypocreomycetidae</taxon>
        <taxon>Hypocreales</taxon>
        <taxon>Clavicipitaceae</taxon>
        <taxon>Metarhizium</taxon>
    </lineage>
</organism>
<comment type="caution">
    <text evidence="2">The sequence shown here is derived from an EMBL/GenBank/DDBJ whole genome shotgun (WGS) entry which is preliminary data.</text>
</comment>
<protein>
    <submittedName>
        <fullName evidence="2">Amine oxidase</fullName>
    </submittedName>
</protein>